<dbReference type="InterPro" id="IPR051449">
    <property type="entry name" value="ABC-2_transporter_component"/>
</dbReference>
<keyword evidence="2" id="KW-1003">Cell membrane</keyword>
<feature type="transmembrane region" description="Helical" evidence="6">
    <location>
        <begin position="341"/>
        <end position="362"/>
    </location>
</feature>
<organism evidence="8 9">
    <name type="scientific">Hallerella porci</name>
    <dbReference type="NCBI Taxonomy" id="1945871"/>
    <lineage>
        <taxon>Bacteria</taxon>
        <taxon>Pseudomonadati</taxon>
        <taxon>Fibrobacterota</taxon>
        <taxon>Fibrobacteria</taxon>
        <taxon>Fibrobacterales</taxon>
        <taxon>Fibrobacteraceae</taxon>
        <taxon>Hallerella</taxon>
    </lineage>
</organism>
<dbReference type="InterPro" id="IPR013525">
    <property type="entry name" value="ABC2_TM"/>
</dbReference>
<feature type="transmembrane region" description="Helical" evidence="6">
    <location>
        <begin position="172"/>
        <end position="194"/>
    </location>
</feature>
<feature type="domain" description="ABC-2 type transporter transmembrane" evidence="7">
    <location>
        <begin position="23"/>
        <end position="361"/>
    </location>
</feature>
<sequence length="380" mass="41814">MLRNFLAVVKGAYLKRDPLLALLLFVFPLFLCLGILSLLSSETPRNLPVGVVAESGGDLPARLIRAIDATPTAKITQRCKSVSECASAMKRNEIFGFVYIPADLEKHALRYETPAVTVYTNGQSLLTSKLIVNDLRVAIATVGAILVKNSVAPPITTELHLIGNPSGNFERFLGIGLVVALFHVISMIVGAYIFSYPKRERQTKKWFVEEAKNSFVCAFFGRFLPAFFLLGLEFSLMLVLARNEMPALEMIDHVVLFGGAFCMIGVCLSYGAAIAGIVGEMRIALSSAAVTGGPAFAFCGQTFPIFAMPIPMRFFAFLLPITHFMKLQSAFFFGHAGIERAFHSFEILAAEFLFWLALGLLMQRFRIAKNLKQEELCSDS</sequence>
<dbReference type="Proteomes" id="UP000245523">
    <property type="component" value="Unassembled WGS sequence"/>
</dbReference>
<keyword evidence="5 6" id="KW-0472">Membrane</keyword>
<name>A0ABX5LLE3_9BACT</name>
<gene>
    <name evidence="8" type="ORF">B0H50_11523</name>
</gene>
<evidence type="ECO:0000256" key="6">
    <source>
        <dbReference type="SAM" id="Phobius"/>
    </source>
</evidence>
<evidence type="ECO:0000256" key="4">
    <source>
        <dbReference type="ARBA" id="ARBA00022989"/>
    </source>
</evidence>
<dbReference type="PANTHER" id="PTHR30294:SF47">
    <property type="entry name" value="INNER MEMBRANE TRANSPORT PERMEASE YHHJ"/>
    <property type="match status" value="1"/>
</dbReference>
<dbReference type="PANTHER" id="PTHR30294">
    <property type="entry name" value="MEMBRANE COMPONENT OF ABC TRANSPORTER YHHJ-RELATED"/>
    <property type="match status" value="1"/>
</dbReference>
<evidence type="ECO:0000256" key="1">
    <source>
        <dbReference type="ARBA" id="ARBA00004651"/>
    </source>
</evidence>
<comment type="caution">
    <text evidence="8">The sequence shown here is derived from an EMBL/GenBank/DDBJ whole genome shotgun (WGS) entry which is preliminary data.</text>
</comment>
<accession>A0ABX5LLE3</accession>
<evidence type="ECO:0000256" key="2">
    <source>
        <dbReference type="ARBA" id="ARBA00022475"/>
    </source>
</evidence>
<protein>
    <submittedName>
        <fullName evidence="8">ABC-2 type transport system permease protein</fullName>
    </submittedName>
</protein>
<keyword evidence="9" id="KW-1185">Reference proteome</keyword>
<feature type="transmembrane region" description="Helical" evidence="6">
    <location>
        <begin position="20"/>
        <end position="39"/>
    </location>
</feature>
<evidence type="ECO:0000313" key="8">
    <source>
        <dbReference type="EMBL" id="PWK97304.1"/>
    </source>
</evidence>
<dbReference type="Gene3D" id="3.40.1710.10">
    <property type="entry name" value="abc type-2 transporter like domain"/>
    <property type="match status" value="1"/>
</dbReference>
<proteinExistence type="predicted"/>
<dbReference type="Pfam" id="PF12698">
    <property type="entry name" value="ABC2_membrane_3"/>
    <property type="match status" value="1"/>
</dbReference>
<evidence type="ECO:0000259" key="7">
    <source>
        <dbReference type="Pfam" id="PF12698"/>
    </source>
</evidence>
<feature type="transmembrane region" description="Helical" evidence="6">
    <location>
        <begin position="215"/>
        <end position="241"/>
    </location>
</feature>
<reference evidence="8 9" key="1">
    <citation type="submission" date="2018-05" db="EMBL/GenBank/DDBJ databases">
        <title>Animal gut microbial communities from fecal samples from Wisconsin, USA.</title>
        <authorList>
            <person name="Neumann A."/>
        </authorList>
    </citation>
    <scope>NUCLEOTIDE SEQUENCE [LARGE SCALE GENOMIC DNA]</scope>
    <source>
        <strain evidence="8 9">UWS4</strain>
    </source>
</reference>
<evidence type="ECO:0000256" key="5">
    <source>
        <dbReference type="ARBA" id="ARBA00023136"/>
    </source>
</evidence>
<keyword evidence="3 6" id="KW-0812">Transmembrane</keyword>
<comment type="subcellular location">
    <subcellularLocation>
        <location evidence="1">Cell membrane</location>
        <topology evidence="1">Multi-pass membrane protein</topology>
    </subcellularLocation>
</comment>
<dbReference type="EMBL" id="QGHD01000015">
    <property type="protein sequence ID" value="PWK97304.1"/>
    <property type="molecule type" value="Genomic_DNA"/>
</dbReference>
<feature type="transmembrane region" description="Helical" evidence="6">
    <location>
        <begin position="253"/>
        <end position="278"/>
    </location>
</feature>
<keyword evidence="4 6" id="KW-1133">Transmembrane helix</keyword>
<evidence type="ECO:0000256" key="3">
    <source>
        <dbReference type="ARBA" id="ARBA00022692"/>
    </source>
</evidence>
<evidence type="ECO:0000313" key="9">
    <source>
        <dbReference type="Proteomes" id="UP000245523"/>
    </source>
</evidence>